<accession>A0A1C4WJI7</accession>
<dbReference type="Proteomes" id="UP000198242">
    <property type="component" value="Chromosome I"/>
</dbReference>
<dbReference type="EMBL" id="LT607411">
    <property type="protein sequence ID" value="SCE96456.1"/>
    <property type="molecule type" value="Genomic_DNA"/>
</dbReference>
<evidence type="ECO:0000313" key="1">
    <source>
        <dbReference type="EMBL" id="SCE96456.1"/>
    </source>
</evidence>
<dbReference type="OrthoDB" id="2720376at2"/>
<dbReference type="InterPro" id="IPR018735">
    <property type="entry name" value="DUF2277"/>
</dbReference>
<dbReference type="RefSeq" id="WP_089006403.1">
    <property type="nucleotide sequence ID" value="NZ_LT607411.1"/>
</dbReference>
<name>A0A1C4WJI7_MICVI</name>
<organism evidence="1 2">
    <name type="scientific">Micromonospora viridifaciens</name>
    <dbReference type="NCBI Taxonomy" id="1881"/>
    <lineage>
        <taxon>Bacteria</taxon>
        <taxon>Bacillati</taxon>
        <taxon>Actinomycetota</taxon>
        <taxon>Actinomycetes</taxon>
        <taxon>Micromonosporales</taxon>
        <taxon>Micromonosporaceae</taxon>
        <taxon>Micromonospora</taxon>
    </lineage>
</organism>
<evidence type="ECO:0000313" key="2">
    <source>
        <dbReference type="Proteomes" id="UP000198242"/>
    </source>
</evidence>
<sequence length="95" mass="10150">MCRNIRVLHNFEPPATDDEIEAAAIQYVRKVSGTTRPSAANEEAFGDAIRAVTAATRALLDSLVTKAPPRNREVEAAKAKARAAERYGLRGAASG</sequence>
<protein>
    <recommendedName>
        <fullName evidence="3">DUF2277 domain-containing protein</fullName>
    </recommendedName>
</protein>
<gene>
    <name evidence="1" type="ORF">GA0074695_2507</name>
</gene>
<proteinExistence type="predicted"/>
<dbReference type="Pfam" id="PF10041">
    <property type="entry name" value="DUF2277"/>
    <property type="match status" value="1"/>
</dbReference>
<reference evidence="2" key="1">
    <citation type="submission" date="2016-06" db="EMBL/GenBank/DDBJ databases">
        <authorList>
            <person name="Varghese N."/>
            <person name="Submissions Spin"/>
        </authorList>
    </citation>
    <scope>NUCLEOTIDE SEQUENCE [LARGE SCALE GENOMIC DNA]</scope>
    <source>
        <strain evidence="2">DSM 43909</strain>
    </source>
</reference>
<dbReference type="AlphaFoldDB" id="A0A1C4WJI7"/>
<keyword evidence="2" id="KW-1185">Reference proteome</keyword>
<evidence type="ECO:0008006" key="3">
    <source>
        <dbReference type="Google" id="ProtNLM"/>
    </source>
</evidence>